<dbReference type="OrthoDB" id="41416at10239"/>
<keyword evidence="1" id="KW-1133">Transmembrane helix</keyword>
<evidence type="ECO:0000313" key="2">
    <source>
        <dbReference type="EMBL" id="ABT14771.1"/>
    </source>
</evidence>
<evidence type="ECO:0000313" key="3">
    <source>
        <dbReference type="Proteomes" id="UP000202419"/>
    </source>
</evidence>
<reference evidence="2 3" key="1">
    <citation type="journal article" date="2007" name="Virology">
        <title>Sequence and annotation of the 369-kb NY-2A and the 345-kb AR158 viruses that infect Chlorella NC64A.</title>
        <authorList>
            <person name="Fitzgerald L.A."/>
            <person name="Graves M.V."/>
            <person name="Li X."/>
            <person name="Feldblyum T."/>
            <person name="Nierman W.C."/>
            <person name="Van Etten J.L."/>
        </authorList>
    </citation>
    <scope>NUCLEOTIDE SEQUENCE [LARGE SCALE GENOMIC DNA]</scope>
    <source>
        <strain evidence="2 3">NY-2A</strain>
    </source>
</reference>
<feature type="transmembrane region" description="Helical" evidence="1">
    <location>
        <begin position="56"/>
        <end position="75"/>
    </location>
</feature>
<keyword evidence="1" id="KW-0472">Membrane</keyword>
<organismHost>
    <name type="scientific">Chlorella</name>
    <dbReference type="NCBI Taxonomy" id="3071"/>
</organismHost>
<gene>
    <name evidence="2" type="primary">b372R</name>
    <name evidence="2" type="ORF">NY2A_b372R</name>
</gene>
<dbReference type="EMBL" id="DQ491002">
    <property type="protein sequence ID" value="ABT14771.1"/>
    <property type="molecule type" value="Genomic_DNA"/>
</dbReference>
<evidence type="ECO:0000256" key="1">
    <source>
        <dbReference type="SAM" id="Phobius"/>
    </source>
</evidence>
<keyword evidence="3" id="KW-1185">Reference proteome</keyword>
<protein>
    <submittedName>
        <fullName evidence="2">Uncharacterized protein b372R</fullName>
    </submittedName>
</protein>
<dbReference type="KEGG" id="vg:5658813"/>
<name>A7IWP7_PBCVN</name>
<sequence length="97" mass="10278">MCSGNVGLFVMIPIGLSNTVNSPFPSGSSTIDFPVASTAIKCIGGVSVNGGYDSFVTFRVFAIVSTSATFFAFWSKYRATSVGFMLIFFGEGFPYLA</sequence>
<dbReference type="RefSeq" id="YP_001497568.1">
    <property type="nucleotide sequence ID" value="NC_009898.1"/>
</dbReference>
<keyword evidence="1" id="KW-0812">Transmembrane</keyword>
<organism evidence="2 3">
    <name type="scientific">Paramecium bursaria Chlorella virus NY2A</name>
    <name type="common">PBCV-NY2A</name>
    <dbReference type="NCBI Taxonomy" id="46021"/>
    <lineage>
        <taxon>Viruses</taxon>
        <taxon>Varidnaviria</taxon>
        <taxon>Bamfordvirae</taxon>
        <taxon>Nucleocytoviricota</taxon>
        <taxon>Megaviricetes</taxon>
        <taxon>Algavirales</taxon>
        <taxon>Phycodnaviridae</taxon>
        <taxon>Chlorovirus</taxon>
        <taxon>Chlorovirus americanus</taxon>
    </lineage>
</organism>
<dbReference type="Proteomes" id="UP000202419">
    <property type="component" value="Segment"/>
</dbReference>
<accession>A7IWP7</accession>
<proteinExistence type="predicted"/>
<dbReference type="GeneID" id="5658813"/>